<dbReference type="InterPro" id="IPR002410">
    <property type="entry name" value="Peptidase_S33"/>
</dbReference>
<proteinExistence type="inferred from homology"/>
<dbReference type="EMBL" id="VFIA01000001">
    <property type="protein sequence ID" value="MBC3789744.1"/>
    <property type="molecule type" value="Genomic_DNA"/>
</dbReference>
<dbReference type="PANTHER" id="PTHR43798">
    <property type="entry name" value="MONOACYLGLYCEROL LIPASE"/>
    <property type="match status" value="1"/>
</dbReference>
<organism evidence="4 5">
    <name type="scientific">Spirosoma utsteinense</name>
    <dbReference type="NCBI Taxonomy" id="2585773"/>
    <lineage>
        <taxon>Bacteria</taxon>
        <taxon>Pseudomonadati</taxon>
        <taxon>Bacteroidota</taxon>
        <taxon>Cytophagia</taxon>
        <taxon>Cytophagales</taxon>
        <taxon>Cytophagaceae</taxon>
        <taxon>Spirosoma</taxon>
    </lineage>
</organism>
<keyword evidence="2" id="KW-0378">Hydrolase</keyword>
<evidence type="ECO:0000256" key="1">
    <source>
        <dbReference type="ARBA" id="ARBA00010088"/>
    </source>
</evidence>
<protein>
    <submittedName>
        <fullName evidence="4">Proline iminopeptidase</fullName>
    </submittedName>
</protein>
<dbReference type="InterPro" id="IPR000073">
    <property type="entry name" value="AB_hydrolase_1"/>
</dbReference>
<feature type="domain" description="AB hydrolase-1" evidence="3">
    <location>
        <begin position="38"/>
        <end position="297"/>
    </location>
</feature>
<dbReference type="PANTHER" id="PTHR43798:SF33">
    <property type="entry name" value="HYDROLASE, PUTATIVE (AFU_ORTHOLOGUE AFUA_2G14860)-RELATED"/>
    <property type="match status" value="1"/>
</dbReference>
<dbReference type="PRINTS" id="PR00111">
    <property type="entry name" value="ABHYDROLASE"/>
</dbReference>
<evidence type="ECO:0000313" key="4">
    <source>
        <dbReference type="EMBL" id="MBC3789744.1"/>
    </source>
</evidence>
<comment type="similarity">
    <text evidence="1">Belongs to the peptidase S33 family.</text>
</comment>
<dbReference type="InterPro" id="IPR050266">
    <property type="entry name" value="AB_hydrolase_sf"/>
</dbReference>
<accession>A0ABR6VZN8</accession>
<dbReference type="Pfam" id="PF00561">
    <property type="entry name" value="Abhydrolase_1"/>
    <property type="match status" value="1"/>
</dbReference>
<comment type="caution">
    <text evidence="4">The sequence shown here is derived from an EMBL/GenBank/DDBJ whole genome shotgun (WGS) entry which is preliminary data.</text>
</comment>
<name>A0ABR6VZN8_9BACT</name>
<dbReference type="RefSeq" id="WP_186735168.1">
    <property type="nucleotide sequence ID" value="NZ_VFIA01000001.1"/>
</dbReference>
<reference evidence="4 5" key="1">
    <citation type="submission" date="2019-06" db="EMBL/GenBank/DDBJ databases">
        <title>Spirosoma utsteinense sp. nov. isolated from Antarctic ice-free soils.</title>
        <authorList>
            <person name="Tahon G."/>
        </authorList>
    </citation>
    <scope>NUCLEOTIDE SEQUENCE [LARGE SCALE GENOMIC DNA]</scope>
    <source>
        <strain evidence="4 5">LMG 31447</strain>
    </source>
</reference>
<evidence type="ECO:0000313" key="5">
    <source>
        <dbReference type="Proteomes" id="UP000700732"/>
    </source>
</evidence>
<evidence type="ECO:0000256" key="2">
    <source>
        <dbReference type="ARBA" id="ARBA00022801"/>
    </source>
</evidence>
<evidence type="ECO:0000259" key="3">
    <source>
        <dbReference type="Pfam" id="PF00561"/>
    </source>
</evidence>
<gene>
    <name evidence="4" type="ORF">FH603_226</name>
</gene>
<dbReference type="PRINTS" id="PR00793">
    <property type="entry name" value="PROAMNOPTASE"/>
</dbReference>
<dbReference type="Gene3D" id="3.40.50.1820">
    <property type="entry name" value="alpha/beta hydrolase"/>
    <property type="match status" value="1"/>
</dbReference>
<dbReference type="Proteomes" id="UP000700732">
    <property type="component" value="Unassembled WGS sequence"/>
</dbReference>
<dbReference type="SUPFAM" id="SSF53474">
    <property type="entry name" value="alpha/beta-Hydrolases"/>
    <property type="match status" value="1"/>
</dbReference>
<keyword evidence="5" id="KW-1185">Reference proteome</keyword>
<sequence>MTESLLTQKRRTESGKLIYSGSQYRIWLQQTEPSDIKLLIIPGGPGNNHTGYAPFSYFLPPKGVQVYIVDMVDCGLSDRTNNPAFWTLTNYVKDIEQIRKELGVEQLYLLGHSFGGAIALEYAYAFPQAVKGLIVSNMSYSTEAVGINTDRFVDSLAAHDATVQGLRTQAKSLESSSNLYSKLMAQSDSLAFNLLSHSQTPSIGNSLPELATFQEAAHSSELNDASQKIYQHFINSGELMSWNFEDRMHRLRMPVLILAGDQDYALSVSDAAFMKQHIPKAEVTICPEGGHIMFWTNRDCYYPSLLKFINGVEQKK</sequence>
<dbReference type="InterPro" id="IPR029058">
    <property type="entry name" value="AB_hydrolase_fold"/>
</dbReference>